<dbReference type="AlphaFoldDB" id="A0A9P6B9F8"/>
<feature type="domain" description="CCL2-like lectin" evidence="1">
    <location>
        <begin position="6"/>
        <end position="132"/>
    </location>
</feature>
<keyword evidence="3" id="KW-1185">Reference proteome</keyword>
<name>A0A9P6B9F8_9AGAM</name>
<reference evidence="2" key="1">
    <citation type="journal article" date="2020" name="Nat. Commun.">
        <title>Large-scale genome sequencing of mycorrhizal fungi provides insights into the early evolution of symbiotic traits.</title>
        <authorList>
            <person name="Miyauchi S."/>
            <person name="Kiss E."/>
            <person name="Kuo A."/>
            <person name="Drula E."/>
            <person name="Kohler A."/>
            <person name="Sanchez-Garcia M."/>
            <person name="Morin E."/>
            <person name="Andreopoulos B."/>
            <person name="Barry K.W."/>
            <person name="Bonito G."/>
            <person name="Buee M."/>
            <person name="Carver A."/>
            <person name="Chen C."/>
            <person name="Cichocki N."/>
            <person name="Clum A."/>
            <person name="Culley D."/>
            <person name="Crous P.W."/>
            <person name="Fauchery L."/>
            <person name="Girlanda M."/>
            <person name="Hayes R.D."/>
            <person name="Keri Z."/>
            <person name="LaButti K."/>
            <person name="Lipzen A."/>
            <person name="Lombard V."/>
            <person name="Magnuson J."/>
            <person name="Maillard F."/>
            <person name="Murat C."/>
            <person name="Nolan M."/>
            <person name="Ohm R.A."/>
            <person name="Pangilinan J."/>
            <person name="Pereira M.F."/>
            <person name="Perotto S."/>
            <person name="Peter M."/>
            <person name="Pfister S."/>
            <person name="Riley R."/>
            <person name="Sitrit Y."/>
            <person name="Stielow J.B."/>
            <person name="Szollosi G."/>
            <person name="Zifcakova L."/>
            <person name="Stursova M."/>
            <person name="Spatafora J.W."/>
            <person name="Tedersoo L."/>
            <person name="Vaario L.M."/>
            <person name="Yamada A."/>
            <person name="Yan M."/>
            <person name="Wang P."/>
            <person name="Xu J."/>
            <person name="Bruns T."/>
            <person name="Baldrian P."/>
            <person name="Vilgalys R."/>
            <person name="Dunand C."/>
            <person name="Henrissat B."/>
            <person name="Grigoriev I.V."/>
            <person name="Hibbett D."/>
            <person name="Nagy L.G."/>
            <person name="Martin F.M."/>
        </authorList>
    </citation>
    <scope>NUCLEOTIDE SEQUENCE</scope>
    <source>
        <strain evidence="2">UP504</strain>
    </source>
</reference>
<protein>
    <recommendedName>
        <fullName evidence="1">CCL2-like lectin domain-containing protein</fullName>
    </recommendedName>
</protein>
<organism evidence="2 3">
    <name type="scientific">Hydnum rufescens UP504</name>
    <dbReference type="NCBI Taxonomy" id="1448309"/>
    <lineage>
        <taxon>Eukaryota</taxon>
        <taxon>Fungi</taxon>
        <taxon>Dikarya</taxon>
        <taxon>Basidiomycota</taxon>
        <taxon>Agaricomycotina</taxon>
        <taxon>Agaricomycetes</taxon>
        <taxon>Cantharellales</taxon>
        <taxon>Hydnaceae</taxon>
        <taxon>Hydnum</taxon>
    </lineage>
</organism>
<accession>A0A9P6B9F8</accession>
<dbReference type="EMBL" id="MU128914">
    <property type="protein sequence ID" value="KAF9520061.1"/>
    <property type="molecule type" value="Genomic_DNA"/>
</dbReference>
<proteinExistence type="predicted"/>
<dbReference type="Gene3D" id="2.80.10.50">
    <property type="match status" value="1"/>
</dbReference>
<evidence type="ECO:0000313" key="2">
    <source>
        <dbReference type="EMBL" id="KAF9520061.1"/>
    </source>
</evidence>
<dbReference type="Pfam" id="PF21595">
    <property type="entry name" value="CCL2-like"/>
    <property type="match status" value="1"/>
</dbReference>
<comment type="caution">
    <text evidence="2">The sequence shown here is derived from an EMBL/GenBank/DDBJ whole genome shotgun (WGS) entry which is preliminary data.</text>
</comment>
<dbReference type="Proteomes" id="UP000886523">
    <property type="component" value="Unassembled WGS sequence"/>
</dbReference>
<sequence length="137" mass="15203">MATPHVIVNRVLSPERKKLAVKYDGLGNLTLAPFDPKNIPKDLQWLINPTTKTIVAPVLSPDQQAIPKDNFVTVTTPVVPQHWTFDEAALPFGGRVIKEVGGKGRVWGADADKELDSPIILEPKSNSFTQRWVLREV</sequence>
<evidence type="ECO:0000313" key="3">
    <source>
        <dbReference type="Proteomes" id="UP000886523"/>
    </source>
</evidence>
<dbReference type="InterPro" id="IPR048746">
    <property type="entry name" value="CCL2-like_lectin"/>
</dbReference>
<gene>
    <name evidence="2" type="ORF">BS47DRAFT_922993</name>
</gene>
<evidence type="ECO:0000259" key="1">
    <source>
        <dbReference type="Pfam" id="PF21595"/>
    </source>
</evidence>